<keyword evidence="3" id="KW-0274">FAD</keyword>
<evidence type="ECO:0000256" key="1">
    <source>
        <dbReference type="ARBA" id="ARBA00007992"/>
    </source>
</evidence>
<feature type="transmembrane region" description="Helical" evidence="5">
    <location>
        <begin position="600"/>
        <end position="624"/>
    </location>
</feature>
<proteinExistence type="inferred from homology"/>
<feature type="transmembrane region" description="Helical" evidence="5">
    <location>
        <begin position="322"/>
        <end position="346"/>
    </location>
</feature>
<keyword evidence="2" id="KW-0285">Flavoprotein</keyword>
<dbReference type="EMBL" id="JAVRRD010000011">
    <property type="protein sequence ID" value="KAK5053771.1"/>
    <property type="molecule type" value="Genomic_DNA"/>
</dbReference>
<dbReference type="GO" id="GO:0004497">
    <property type="term" value="F:monooxygenase activity"/>
    <property type="evidence" value="ECO:0007669"/>
    <property type="project" value="InterPro"/>
</dbReference>
<reference evidence="7 8" key="1">
    <citation type="submission" date="2023-08" db="EMBL/GenBank/DDBJ databases">
        <title>Black Yeasts Isolated from many extreme environments.</title>
        <authorList>
            <person name="Coleine C."/>
            <person name="Stajich J.E."/>
            <person name="Selbmann L."/>
        </authorList>
    </citation>
    <scope>NUCLEOTIDE SEQUENCE [LARGE SCALE GENOMIC DNA]</scope>
    <source>
        <strain evidence="7 8">CCFEE 5792</strain>
    </source>
</reference>
<dbReference type="PANTHER" id="PTHR47356">
    <property type="entry name" value="FAD-DEPENDENT MONOOXYGENASE ASQG-RELATED"/>
    <property type="match status" value="1"/>
</dbReference>
<evidence type="ECO:0000256" key="2">
    <source>
        <dbReference type="ARBA" id="ARBA00022630"/>
    </source>
</evidence>
<evidence type="ECO:0000256" key="3">
    <source>
        <dbReference type="ARBA" id="ARBA00022827"/>
    </source>
</evidence>
<dbReference type="Proteomes" id="UP001358417">
    <property type="component" value="Unassembled WGS sequence"/>
</dbReference>
<feature type="transmembrane region" description="Helical" evidence="5">
    <location>
        <begin position="636"/>
        <end position="662"/>
    </location>
</feature>
<keyword evidence="5" id="KW-1133">Transmembrane helix</keyword>
<dbReference type="InterPro" id="IPR050562">
    <property type="entry name" value="FAD_mOase_fung"/>
</dbReference>
<dbReference type="Gene3D" id="3.50.50.60">
    <property type="entry name" value="FAD/NAD(P)-binding domain"/>
    <property type="match status" value="1"/>
</dbReference>
<evidence type="ECO:0000256" key="4">
    <source>
        <dbReference type="ARBA" id="ARBA00023002"/>
    </source>
</evidence>
<evidence type="ECO:0000313" key="7">
    <source>
        <dbReference type="EMBL" id="KAK5053771.1"/>
    </source>
</evidence>
<dbReference type="SUPFAM" id="SSF51905">
    <property type="entry name" value="FAD/NAD(P)-binding domain"/>
    <property type="match status" value="1"/>
</dbReference>
<sequence>MIKKRVSKIEHTLEGVSIMCADDTVYEGDVVVGADGVHSIVRNEMWRHMELFKPGLLPASEKTLMYAEYKCMFGVSKPVEGLEHGPFNQVLGKDLSFLHSLDKSGRVFWFVFEKMDKKWHVPDVPSYSDEDALALAKRCMSVYVTDKVSFADLWRNRLDFKLVPLEEGWYEHWTWGRFVCIGDSIHKWTPNIGQGGNSAIESAATLANILTELASAALYRNYTDVATKLATISQRRKARTKATFEIAHLVTRLEALKGSLENFLVFYVMPLTGDWVANQVAMNIVGSEKLNYLPDPSRSFSGTMAFNQRYGPGTTINLSRRILVALPLLLMAYSSQAMFSAMFLGFTSPAQLERSLTHGPLGLNITYWGFTVPQYSTAPVTILSPALLSIDKLQRYHGILLFVEFVPLWLIWILESHRRANRLKLFTVPALFGIAFQLWGIGVVGPVWFFLHYVQSPLADYAALDWRMVNVAAARTALVAVILGLSVPIFVMYLLPGHHQPQVVDFLCQSFPLVTIVLHLLLRKFAVKDTTKYDRIYNVEADLVPIRQSVSVLAAFASVASVATRVRTNMAMGQNFVHQGIRAVQLLSSQNVGNDLGSGMVLFIQLNGFSCFTAAFLWLIYLISDLKSADMTAVPWSILALCWMLGTITLGPGATTVLTWLWRENLLARKKAKGAALPPIATDSVSSTETIYK</sequence>
<dbReference type="AlphaFoldDB" id="A0AAV9NEY5"/>
<feature type="transmembrane region" description="Helical" evidence="5">
    <location>
        <begin position="426"/>
        <end position="451"/>
    </location>
</feature>
<feature type="transmembrane region" description="Helical" evidence="5">
    <location>
        <begin position="471"/>
        <end position="494"/>
    </location>
</feature>
<feature type="domain" description="FAD-binding" evidence="6">
    <location>
        <begin position="163"/>
        <end position="223"/>
    </location>
</feature>
<gene>
    <name evidence="7" type="ORF">LTR84_001732</name>
</gene>
<name>A0AAV9NEY5_9EURO</name>
<dbReference type="InterPro" id="IPR002938">
    <property type="entry name" value="FAD-bd"/>
</dbReference>
<keyword evidence="5" id="KW-0812">Transmembrane</keyword>
<dbReference type="PRINTS" id="PR00420">
    <property type="entry name" value="RNGMNOXGNASE"/>
</dbReference>
<dbReference type="PANTHER" id="PTHR47356:SF2">
    <property type="entry name" value="FAD-BINDING DOMAIN-CONTAINING PROTEIN-RELATED"/>
    <property type="match status" value="1"/>
</dbReference>
<feature type="transmembrane region" description="Helical" evidence="5">
    <location>
        <begin position="546"/>
        <end position="566"/>
    </location>
</feature>
<dbReference type="RefSeq" id="XP_064706896.1">
    <property type="nucleotide sequence ID" value="XM_064845351.1"/>
</dbReference>
<feature type="transmembrane region" description="Helical" evidence="5">
    <location>
        <begin position="396"/>
        <end position="414"/>
    </location>
</feature>
<keyword evidence="5" id="KW-0472">Membrane</keyword>
<evidence type="ECO:0000259" key="6">
    <source>
        <dbReference type="Pfam" id="PF01494"/>
    </source>
</evidence>
<accession>A0AAV9NEY5</accession>
<dbReference type="InterPro" id="IPR036188">
    <property type="entry name" value="FAD/NAD-bd_sf"/>
</dbReference>
<feature type="transmembrane region" description="Helical" evidence="5">
    <location>
        <begin position="506"/>
        <end position="526"/>
    </location>
</feature>
<dbReference type="Pfam" id="PF01494">
    <property type="entry name" value="FAD_binding_3"/>
    <property type="match status" value="1"/>
</dbReference>
<keyword evidence="4" id="KW-0560">Oxidoreductase</keyword>
<dbReference type="GeneID" id="89969948"/>
<comment type="similarity">
    <text evidence="1">Belongs to the paxM FAD-dependent monooxygenase family.</text>
</comment>
<dbReference type="GO" id="GO:0071949">
    <property type="term" value="F:FAD binding"/>
    <property type="evidence" value="ECO:0007669"/>
    <property type="project" value="InterPro"/>
</dbReference>
<protein>
    <recommendedName>
        <fullName evidence="6">FAD-binding domain-containing protein</fullName>
    </recommendedName>
</protein>
<evidence type="ECO:0000313" key="8">
    <source>
        <dbReference type="Proteomes" id="UP001358417"/>
    </source>
</evidence>
<organism evidence="7 8">
    <name type="scientific">Exophiala bonariae</name>
    <dbReference type="NCBI Taxonomy" id="1690606"/>
    <lineage>
        <taxon>Eukaryota</taxon>
        <taxon>Fungi</taxon>
        <taxon>Dikarya</taxon>
        <taxon>Ascomycota</taxon>
        <taxon>Pezizomycotina</taxon>
        <taxon>Eurotiomycetes</taxon>
        <taxon>Chaetothyriomycetidae</taxon>
        <taxon>Chaetothyriales</taxon>
        <taxon>Herpotrichiellaceae</taxon>
        <taxon>Exophiala</taxon>
    </lineage>
</organism>
<keyword evidence="8" id="KW-1185">Reference proteome</keyword>
<comment type="caution">
    <text evidence="7">The sequence shown here is derived from an EMBL/GenBank/DDBJ whole genome shotgun (WGS) entry which is preliminary data.</text>
</comment>
<evidence type="ECO:0000256" key="5">
    <source>
        <dbReference type="SAM" id="Phobius"/>
    </source>
</evidence>